<dbReference type="EMBL" id="FSRN01000001">
    <property type="protein sequence ID" value="SIN92449.1"/>
    <property type="molecule type" value="Genomic_DNA"/>
</dbReference>
<dbReference type="InterPro" id="IPR017782">
    <property type="entry name" value="Hydroxyacylglutathione_Hdrlase"/>
</dbReference>
<comment type="subunit">
    <text evidence="7">Monomer.</text>
</comment>
<dbReference type="InterPro" id="IPR050110">
    <property type="entry name" value="Glyoxalase_II_hydrolase"/>
</dbReference>
<feature type="binding site" evidence="7">
    <location>
        <position position="163"/>
    </location>
    <ligand>
        <name>Zn(2+)</name>
        <dbReference type="ChEBI" id="CHEBI:29105"/>
        <label>2</label>
    </ligand>
</feature>
<evidence type="ECO:0000256" key="3">
    <source>
        <dbReference type="ARBA" id="ARBA00006759"/>
    </source>
</evidence>
<dbReference type="PANTHER" id="PTHR43705:SF1">
    <property type="entry name" value="HYDROXYACYLGLUTATHIONE HYDROLASE GLOB"/>
    <property type="match status" value="1"/>
</dbReference>
<dbReference type="OrthoDB" id="9802897at2"/>
<keyword evidence="6 7" id="KW-0862">Zinc</keyword>
<name>A0A1N6FB06_9LACT</name>
<dbReference type="Pfam" id="PF16123">
    <property type="entry name" value="HAGH_C"/>
    <property type="match status" value="1"/>
</dbReference>
<evidence type="ECO:0000259" key="8">
    <source>
        <dbReference type="SMART" id="SM00849"/>
    </source>
</evidence>
<evidence type="ECO:0000256" key="4">
    <source>
        <dbReference type="ARBA" id="ARBA00022723"/>
    </source>
</evidence>
<organism evidence="9 10">
    <name type="scientific">Carnobacterium alterfunditum</name>
    <dbReference type="NCBI Taxonomy" id="28230"/>
    <lineage>
        <taxon>Bacteria</taxon>
        <taxon>Bacillati</taxon>
        <taxon>Bacillota</taxon>
        <taxon>Bacilli</taxon>
        <taxon>Lactobacillales</taxon>
        <taxon>Carnobacteriaceae</taxon>
        <taxon>Carnobacterium</taxon>
    </lineage>
</organism>
<feature type="binding site" evidence="7">
    <location>
        <position position="125"/>
    </location>
    <ligand>
        <name>Zn(2+)</name>
        <dbReference type="ChEBI" id="CHEBI:29105"/>
        <label>2</label>
    </ligand>
</feature>
<comment type="function">
    <text evidence="7">Thiolesterase that catalyzes the hydrolysis of S-D-lactoyl-glutathione to form glutathione and D-lactic acid.</text>
</comment>
<feature type="binding site" evidence="7">
    <location>
        <position position="108"/>
    </location>
    <ligand>
        <name>Zn(2+)</name>
        <dbReference type="ChEBI" id="CHEBI:29105"/>
        <label>1</label>
    </ligand>
</feature>
<evidence type="ECO:0000313" key="10">
    <source>
        <dbReference type="Proteomes" id="UP000184758"/>
    </source>
</evidence>
<keyword evidence="10" id="KW-1185">Reference proteome</keyword>
<dbReference type="InterPro" id="IPR032282">
    <property type="entry name" value="HAGH_C"/>
</dbReference>
<proteinExistence type="inferred from homology"/>
<comment type="pathway">
    <text evidence="2 7">Secondary metabolite metabolism; methylglyoxal degradation; (R)-lactate from methylglyoxal: step 2/2.</text>
</comment>
<feature type="binding site" evidence="7">
    <location>
        <position position="52"/>
    </location>
    <ligand>
        <name>Zn(2+)</name>
        <dbReference type="ChEBI" id="CHEBI:29105"/>
        <label>1</label>
    </ligand>
</feature>
<feature type="binding site" evidence="7">
    <location>
        <position position="54"/>
    </location>
    <ligand>
        <name>Zn(2+)</name>
        <dbReference type="ChEBI" id="CHEBI:29105"/>
        <label>1</label>
    </ligand>
</feature>
<accession>A0A1N6FB06</accession>
<dbReference type="InterPro" id="IPR036866">
    <property type="entry name" value="RibonucZ/Hydroxyglut_hydro"/>
</dbReference>
<keyword evidence="4 7" id="KW-0479">Metal-binding</keyword>
<reference evidence="10" key="1">
    <citation type="submission" date="2016-11" db="EMBL/GenBank/DDBJ databases">
        <authorList>
            <person name="Varghese N."/>
            <person name="Submissions S."/>
        </authorList>
    </citation>
    <scope>NUCLEOTIDE SEQUENCE [LARGE SCALE GENOMIC DNA]</scope>
    <source>
        <strain evidence="10">313</strain>
    </source>
</reference>
<dbReference type="eggNOG" id="COG0491">
    <property type="taxonomic scope" value="Bacteria"/>
</dbReference>
<feature type="binding site" evidence="7">
    <location>
        <position position="125"/>
    </location>
    <ligand>
        <name>Zn(2+)</name>
        <dbReference type="ChEBI" id="CHEBI:29105"/>
        <label>1</label>
    </ligand>
</feature>
<dbReference type="SMART" id="SM00849">
    <property type="entry name" value="Lactamase_B"/>
    <property type="match status" value="1"/>
</dbReference>
<dbReference type="CDD" id="cd07723">
    <property type="entry name" value="hydroxyacylglutathione_hydrolase_MBL-fold"/>
    <property type="match status" value="1"/>
</dbReference>
<evidence type="ECO:0000256" key="2">
    <source>
        <dbReference type="ARBA" id="ARBA00004963"/>
    </source>
</evidence>
<dbReference type="AlphaFoldDB" id="A0A1N6FB06"/>
<dbReference type="HAMAP" id="MF_01374">
    <property type="entry name" value="Glyoxalase_2"/>
    <property type="match status" value="1"/>
</dbReference>
<dbReference type="STRING" id="28230.SAMN05878443_0507"/>
<dbReference type="GO" id="GO:0019243">
    <property type="term" value="P:methylglyoxal catabolic process to D-lactate via S-lactoyl-glutathione"/>
    <property type="evidence" value="ECO:0007669"/>
    <property type="project" value="UniProtKB-UniRule"/>
</dbReference>
<dbReference type="NCBIfam" id="TIGR03413">
    <property type="entry name" value="GSH_gloB"/>
    <property type="match status" value="1"/>
</dbReference>
<dbReference type="InterPro" id="IPR001279">
    <property type="entry name" value="Metallo-B-lactamas"/>
</dbReference>
<evidence type="ECO:0000313" key="9">
    <source>
        <dbReference type="EMBL" id="SIN92449.1"/>
    </source>
</evidence>
<dbReference type="GO" id="GO:0004416">
    <property type="term" value="F:hydroxyacylglutathione hydrolase activity"/>
    <property type="evidence" value="ECO:0007669"/>
    <property type="project" value="UniProtKB-UniRule"/>
</dbReference>
<dbReference type="EC" id="3.1.2.6" evidence="7"/>
<feature type="binding site" evidence="7">
    <location>
        <position position="57"/>
    </location>
    <ligand>
        <name>Zn(2+)</name>
        <dbReference type="ChEBI" id="CHEBI:29105"/>
        <label>2</label>
    </ligand>
</feature>
<gene>
    <name evidence="7" type="primary">gloB</name>
    <name evidence="9" type="ORF">SAMN05878443_0507</name>
</gene>
<dbReference type="PANTHER" id="PTHR43705">
    <property type="entry name" value="HYDROXYACYLGLUTATHIONE HYDROLASE"/>
    <property type="match status" value="1"/>
</dbReference>
<evidence type="ECO:0000256" key="1">
    <source>
        <dbReference type="ARBA" id="ARBA00001623"/>
    </source>
</evidence>
<feature type="binding site" evidence="7">
    <location>
        <position position="56"/>
    </location>
    <ligand>
        <name>Zn(2+)</name>
        <dbReference type="ChEBI" id="CHEBI:29105"/>
        <label>2</label>
    </ligand>
</feature>
<dbReference type="Pfam" id="PF00753">
    <property type="entry name" value="Lactamase_B"/>
    <property type="match status" value="1"/>
</dbReference>
<comment type="catalytic activity">
    <reaction evidence="1 7">
        <text>an S-(2-hydroxyacyl)glutathione + H2O = a 2-hydroxy carboxylate + glutathione + H(+)</text>
        <dbReference type="Rhea" id="RHEA:21864"/>
        <dbReference type="ChEBI" id="CHEBI:15377"/>
        <dbReference type="ChEBI" id="CHEBI:15378"/>
        <dbReference type="ChEBI" id="CHEBI:57925"/>
        <dbReference type="ChEBI" id="CHEBI:58896"/>
        <dbReference type="ChEBI" id="CHEBI:71261"/>
        <dbReference type="EC" id="3.1.2.6"/>
    </reaction>
</comment>
<dbReference type="PIRSF" id="PIRSF005457">
    <property type="entry name" value="Glx"/>
    <property type="match status" value="1"/>
</dbReference>
<evidence type="ECO:0000256" key="7">
    <source>
        <dbReference type="HAMAP-Rule" id="MF_01374"/>
    </source>
</evidence>
<evidence type="ECO:0000256" key="5">
    <source>
        <dbReference type="ARBA" id="ARBA00022801"/>
    </source>
</evidence>
<dbReference type="Proteomes" id="UP000184758">
    <property type="component" value="Unassembled WGS sequence"/>
</dbReference>
<dbReference type="UniPathway" id="UPA00619">
    <property type="reaction ID" value="UER00676"/>
</dbReference>
<keyword evidence="5 7" id="KW-0378">Hydrolase</keyword>
<dbReference type="Gene3D" id="3.60.15.10">
    <property type="entry name" value="Ribonuclease Z/Hydroxyacylglutathione hydrolase-like"/>
    <property type="match status" value="1"/>
</dbReference>
<dbReference type="GO" id="GO:0046872">
    <property type="term" value="F:metal ion binding"/>
    <property type="evidence" value="ECO:0007669"/>
    <property type="project" value="UniProtKB-KW"/>
</dbReference>
<dbReference type="RefSeq" id="WP_034547136.1">
    <property type="nucleotide sequence ID" value="NZ_FSRN01000001.1"/>
</dbReference>
<comment type="similarity">
    <text evidence="3 7">Belongs to the metallo-beta-lactamase superfamily. Glyoxalase II family.</text>
</comment>
<sequence length="233" mass="26236">MNIHPIKAFSDNYIWIIEEGTEAVVVDPGEAGRVIDYLEEKQLHLNSILLTHNHDDHIGGVQEISAKYPGIAIYGPKETEHIADHIVHEGNSFNLLDQNFQVLKTGGHTHGHISFLTEGALFCGDALFSAGCGRVFTKDYRAQYSALQKFKRLNDEIQVYAAHEYTQTNLRFAHSVQPDNTVISEALTEVNDLRAKGHPTLPTTIGREKKINLFLQAEKLEDFKALRNARDEF</sequence>
<protein>
    <recommendedName>
        <fullName evidence="7">Hydroxyacylglutathione hydrolase</fullName>
        <ecNumber evidence="7">3.1.2.6</ecNumber>
    </recommendedName>
    <alternativeName>
        <fullName evidence="7">Glyoxalase II</fullName>
        <shortName evidence="7">Glx II</shortName>
    </alternativeName>
</protein>
<comment type="cofactor">
    <cofactor evidence="7">
        <name>Zn(2+)</name>
        <dbReference type="ChEBI" id="CHEBI:29105"/>
    </cofactor>
    <text evidence="7">Binds 2 Zn(2+) ions per subunit.</text>
</comment>
<feature type="domain" description="Metallo-beta-lactamase" evidence="8">
    <location>
        <begin position="11"/>
        <end position="163"/>
    </location>
</feature>
<dbReference type="InterPro" id="IPR035680">
    <property type="entry name" value="Clx_II_MBL"/>
</dbReference>
<evidence type="ECO:0000256" key="6">
    <source>
        <dbReference type="ARBA" id="ARBA00022833"/>
    </source>
</evidence>
<dbReference type="SUPFAM" id="SSF56281">
    <property type="entry name" value="Metallo-hydrolase/oxidoreductase"/>
    <property type="match status" value="1"/>
</dbReference>